<name>X1RFX1_9ZZZZ</name>
<comment type="caution">
    <text evidence="1">The sequence shown here is derived from an EMBL/GenBank/DDBJ whole genome shotgun (WGS) entry which is preliminary data.</text>
</comment>
<accession>X1RFX1</accession>
<feature type="non-terminal residue" evidence="1">
    <location>
        <position position="1"/>
    </location>
</feature>
<proteinExistence type="predicted"/>
<feature type="non-terminal residue" evidence="1">
    <location>
        <position position="79"/>
    </location>
</feature>
<reference evidence="1" key="1">
    <citation type="journal article" date="2014" name="Front. Microbiol.">
        <title>High frequency of phylogenetically diverse reductive dehalogenase-homologous genes in deep subseafloor sedimentary metagenomes.</title>
        <authorList>
            <person name="Kawai M."/>
            <person name="Futagami T."/>
            <person name="Toyoda A."/>
            <person name="Takaki Y."/>
            <person name="Nishi S."/>
            <person name="Hori S."/>
            <person name="Arai W."/>
            <person name="Tsubouchi T."/>
            <person name="Morono Y."/>
            <person name="Uchiyama I."/>
            <person name="Ito T."/>
            <person name="Fujiyama A."/>
            <person name="Inagaki F."/>
            <person name="Takami H."/>
        </authorList>
    </citation>
    <scope>NUCLEOTIDE SEQUENCE</scope>
    <source>
        <strain evidence="1">Expedition CK06-06</strain>
    </source>
</reference>
<protein>
    <recommendedName>
        <fullName evidence="2">Myb-like domain-containing protein</fullName>
    </recommendedName>
</protein>
<evidence type="ECO:0008006" key="2">
    <source>
        <dbReference type="Google" id="ProtNLM"/>
    </source>
</evidence>
<dbReference type="EMBL" id="BARV01044644">
    <property type="protein sequence ID" value="GAI62040.1"/>
    <property type="molecule type" value="Genomic_DNA"/>
</dbReference>
<evidence type="ECO:0000313" key="1">
    <source>
        <dbReference type="EMBL" id="GAI62040.1"/>
    </source>
</evidence>
<organism evidence="1">
    <name type="scientific">marine sediment metagenome</name>
    <dbReference type="NCBI Taxonomy" id="412755"/>
    <lineage>
        <taxon>unclassified sequences</taxon>
        <taxon>metagenomes</taxon>
        <taxon>ecological metagenomes</taxon>
    </lineage>
</organism>
<sequence>DKWRQWTPKEDEELAHSYQSGVPLEQIAMKLGRSRDAIECRASLKKLTRRGMIPRTIEWENLDDRVGRLESNNFIDDKS</sequence>
<dbReference type="AlphaFoldDB" id="X1RFX1"/>
<gene>
    <name evidence="1" type="ORF">S06H3_65934</name>
</gene>